<evidence type="ECO:0000256" key="2">
    <source>
        <dbReference type="ARBA" id="ARBA00023125"/>
    </source>
</evidence>
<dbReference type="RefSeq" id="WP_068604638.1">
    <property type="nucleotide sequence ID" value="NZ_CP011388.1"/>
</dbReference>
<evidence type="ECO:0000259" key="4">
    <source>
        <dbReference type="PROSITE" id="PS01124"/>
    </source>
</evidence>
<dbReference type="Gene3D" id="1.10.10.60">
    <property type="entry name" value="Homeodomain-like"/>
    <property type="match status" value="1"/>
</dbReference>
<feature type="domain" description="HTH araC/xylS-type" evidence="4">
    <location>
        <begin position="170"/>
        <end position="268"/>
    </location>
</feature>
<dbReference type="EMBL" id="CP011388">
    <property type="protein sequence ID" value="ANE45680.1"/>
    <property type="molecule type" value="Genomic_DNA"/>
</dbReference>
<dbReference type="SUPFAM" id="SSF46689">
    <property type="entry name" value="Homeodomain-like"/>
    <property type="match status" value="1"/>
</dbReference>
<evidence type="ECO:0000256" key="3">
    <source>
        <dbReference type="ARBA" id="ARBA00023163"/>
    </source>
</evidence>
<accession>A0A172TF88</accession>
<keyword evidence="6" id="KW-1185">Reference proteome</keyword>
<dbReference type="SMART" id="SM00342">
    <property type="entry name" value="HTH_ARAC"/>
    <property type="match status" value="1"/>
</dbReference>
<dbReference type="InterPro" id="IPR018062">
    <property type="entry name" value="HTH_AraC-typ_CS"/>
</dbReference>
<dbReference type="PANTHER" id="PTHR43280:SF2">
    <property type="entry name" value="HTH-TYPE TRANSCRIPTIONAL REGULATOR EXSA"/>
    <property type="match status" value="1"/>
</dbReference>
<proteinExistence type="predicted"/>
<dbReference type="InterPro" id="IPR037923">
    <property type="entry name" value="HTH-like"/>
</dbReference>
<dbReference type="PANTHER" id="PTHR43280">
    <property type="entry name" value="ARAC-FAMILY TRANSCRIPTIONAL REGULATOR"/>
    <property type="match status" value="1"/>
</dbReference>
<gene>
    <name evidence="5" type="ORF">SY83_04490</name>
</gene>
<dbReference type="Proteomes" id="UP000076927">
    <property type="component" value="Chromosome"/>
</dbReference>
<dbReference type="SUPFAM" id="SSF51215">
    <property type="entry name" value="Regulatory protein AraC"/>
    <property type="match status" value="1"/>
</dbReference>
<dbReference type="PATRIC" id="fig|1178515.4.peg.902"/>
<dbReference type="InterPro" id="IPR018060">
    <property type="entry name" value="HTH_AraC"/>
</dbReference>
<name>A0A172TF88_9BACL</name>
<organism evidence="5 6">
    <name type="scientific">Paenibacillus swuensis</name>
    <dbReference type="NCBI Taxonomy" id="1178515"/>
    <lineage>
        <taxon>Bacteria</taxon>
        <taxon>Bacillati</taxon>
        <taxon>Bacillota</taxon>
        <taxon>Bacilli</taxon>
        <taxon>Bacillales</taxon>
        <taxon>Paenibacillaceae</taxon>
        <taxon>Paenibacillus</taxon>
    </lineage>
</organism>
<reference evidence="5 6" key="1">
    <citation type="submission" date="2015-01" db="EMBL/GenBank/DDBJ databases">
        <title>Paenibacillus swuensis/DY6/whole genome sequencing.</title>
        <authorList>
            <person name="Kim M.K."/>
            <person name="Srinivasan S."/>
            <person name="Lee J.-J."/>
        </authorList>
    </citation>
    <scope>NUCLEOTIDE SEQUENCE [LARGE SCALE GENOMIC DNA]</scope>
    <source>
        <strain evidence="5 6">DY6</strain>
    </source>
</reference>
<sequence length="269" mass="31475">MSTAYHISLIGMNTPHHPDFVIDRPQGEGCYVLLCFSTPFFTRTESGIEYGLPGDCILYDPIFPQYHGTVLPADEGFRNDWMHFGGPIIPHWITAYELPVNQLIRTNQSLFLRSHFKSMDSEMSMSRPFWERKVQLILEDVFFTLGRYSATSYQLEQFSVSEREYQQPFIEARTEIHREFSRPWTVEQMGSLVNLSAERFSVLYQKFFRTSPKEDLIARRIEEAKIRLINSHDSMEVIAAECGFNSLYYFSKLFKKRIGNSPTLYRKAK</sequence>
<dbReference type="InterPro" id="IPR009057">
    <property type="entry name" value="Homeodomain-like_sf"/>
</dbReference>
<dbReference type="Pfam" id="PF12833">
    <property type="entry name" value="HTH_18"/>
    <property type="match status" value="1"/>
</dbReference>
<evidence type="ECO:0000256" key="1">
    <source>
        <dbReference type="ARBA" id="ARBA00023015"/>
    </source>
</evidence>
<keyword evidence="2" id="KW-0238">DNA-binding</keyword>
<keyword evidence="3" id="KW-0804">Transcription</keyword>
<evidence type="ECO:0000313" key="5">
    <source>
        <dbReference type="EMBL" id="ANE45680.1"/>
    </source>
</evidence>
<protein>
    <recommendedName>
        <fullName evidence="4">HTH araC/xylS-type domain-containing protein</fullName>
    </recommendedName>
</protein>
<dbReference type="PROSITE" id="PS00041">
    <property type="entry name" value="HTH_ARAC_FAMILY_1"/>
    <property type="match status" value="1"/>
</dbReference>
<evidence type="ECO:0000313" key="6">
    <source>
        <dbReference type="Proteomes" id="UP000076927"/>
    </source>
</evidence>
<dbReference type="GO" id="GO:0043565">
    <property type="term" value="F:sequence-specific DNA binding"/>
    <property type="evidence" value="ECO:0007669"/>
    <property type="project" value="InterPro"/>
</dbReference>
<dbReference type="PROSITE" id="PS01124">
    <property type="entry name" value="HTH_ARAC_FAMILY_2"/>
    <property type="match status" value="1"/>
</dbReference>
<dbReference type="STRING" id="1178515.SY83_04490"/>
<keyword evidence="1" id="KW-0805">Transcription regulation</keyword>
<dbReference type="AlphaFoldDB" id="A0A172TF88"/>
<dbReference type="KEGG" id="pswu:SY83_04490"/>
<dbReference type="GO" id="GO:0003700">
    <property type="term" value="F:DNA-binding transcription factor activity"/>
    <property type="evidence" value="ECO:0007669"/>
    <property type="project" value="InterPro"/>
</dbReference>